<evidence type="ECO:0000259" key="1">
    <source>
        <dbReference type="PROSITE" id="PS50943"/>
    </source>
</evidence>
<evidence type="ECO:0000313" key="3">
    <source>
        <dbReference type="Proteomes" id="UP000199428"/>
    </source>
</evidence>
<evidence type="ECO:0000313" key="2">
    <source>
        <dbReference type="EMBL" id="SCZ76901.1"/>
    </source>
</evidence>
<dbReference type="Pfam" id="PF01381">
    <property type="entry name" value="HTH_3"/>
    <property type="match status" value="1"/>
</dbReference>
<accession>A0A1G5RTY4</accession>
<dbReference type="Gene3D" id="1.10.260.40">
    <property type="entry name" value="lambda repressor-like DNA-binding domains"/>
    <property type="match status" value="1"/>
</dbReference>
<dbReference type="AlphaFoldDB" id="A0A1G5RTY4"/>
<dbReference type="PROSITE" id="PS50943">
    <property type="entry name" value="HTH_CROC1"/>
    <property type="match status" value="1"/>
</dbReference>
<dbReference type="SMART" id="SM00530">
    <property type="entry name" value="HTH_XRE"/>
    <property type="match status" value="1"/>
</dbReference>
<dbReference type="InterPro" id="IPR010982">
    <property type="entry name" value="Lambda_DNA-bd_dom_sf"/>
</dbReference>
<reference evidence="2 3" key="1">
    <citation type="submission" date="2016-10" db="EMBL/GenBank/DDBJ databases">
        <authorList>
            <person name="de Groot N.N."/>
        </authorList>
    </citation>
    <scope>NUCLEOTIDE SEQUENCE [LARGE SCALE GENOMIC DNA]</scope>
    <source>
        <strain evidence="2 3">DSM 10317</strain>
    </source>
</reference>
<gene>
    <name evidence="2" type="ORF">SAMN02910350_00505</name>
</gene>
<dbReference type="CDD" id="cd00093">
    <property type="entry name" value="HTH_XRE"/>
    <property type="match status" value="1"/>
</dbReference>
<dbReference type="GO" id="GO:0003677">
    <property type="term" value="F:DNA binding"/>
    <property type="evidence" value="ECO:0007669"/>
    <property type="project" value="InterPro"/>
</dbReference>
<protein>
    <submittedName>
        <fullName evidence="2">Helix-turn-helix</fullName>
    </submittedName>
</protein>
<sequence>MIISERIFKIMEEKGMTQLEFSAGTGIAQSTISDWKRKKTNPSAEKIMAICDVLDVSPFDILQDTIPGKGAGDVDFVIASKGTGEYEVVKKLEKLNKTTKAEVVDYVKKVKNKK</sequence>
<dbReference type="InterPro" id="IPR001387">
    <property type="entry name" value="Cro/C1-type_HTH"/>
</dbReference>
<dbReference type="EMBL" id="FMWK01000002">
    <property type="protein sequence ID" value="SCZ76901.1"/>
    <property type="molecule type" value="Genomic_DNA"/>
</dbReference>
<dbReference type="SUPFAM" id="SSF47413">
    <property type="entry name" value="lambda repressor-like DNA-binding domains"/>
    <property type="match status" value="1"/>
</dbReference>
<proteinExistence type="predicted"/>
<dbReference type="Proteomes" id="UP000199428">
    <property type="component" value="Unassembled WGS sequence"/>
</dbReference>
<organism evidence="2 3">
    <name type="scientific">Pseudobutyrivibrio xylanivorans</name>
    <dbReference type="NCBI Taxonomy" id="185007"/>
    <lineage>
        <taxon>Bacteria</taxon>
        <taxon>Bacillati</taxon>
        <taxon>Bacillota</taxon>
        <taxon>Clostridia</taxon>
        <taxon>Lachnospirales</taxon>
        <taxon>Lachnospiraceae</taxon>
        <taxon>Pseudobutyrivibrio</taxon>
    </lineage>
</organism>
<name>A0A1G5RTY4_PSEXY</name>
<feature type="domain" description="HTH cro/C1-type" evidence="1">
    <location>
        <begin position="9"/>
        <end position="62"/>
    </location>
</feature>
<dbReference type="RefSeq" id="WP_090160977.1">
    <property type="nucleotide sequence ID" value="NZ_FMWK01000002.1"/>
</dbReference>